<dbReference type="AlphaFoldDB" id="W4KPI5"/>
<evidence type="ECO:0000256" key="1">
    <source>
        <dbReference type="SAM" id="Phobius"/>
    </source>
</evidence>
<dbReference type="HOGENOM" id="CLU_041814_0_0_1"/>
<keyword evidence="4" id="KW-1185">Reference proteome</keyword>
<dbReference type="Proteomes" id="UP000030671">
    <property type="component" value="Unassembled WGS sequence"/>
</dbReference>
<evidence type="ECO:0000313" key="3">
    <source>
        <dbReference type="EMBL" id="ETW86961.1"/>
    </source>
</evidence>
<dbReference type="GeneID" id="20673119"/>
<feature type="transmembrane region" description="Helical" evidence="1">
    <location>
        <begin position="223"/>
        <end position="241"/>
    </location>
</feature>
<keyword evidence="1" id="KW-0812">Transmembrane</keyword>
<feature type="domain" description="DUF6533" evidence="2">
    <location>
        <begin position="24"/>
        <end position="63"/>
    </location>
</feature>
<dbReference type="KEGG" id="hir:HETIRDRAFT_41363"/>
<proteinExistence type="predicted"/>
<feature type="transmembrane region" description="Helical" evidence="1">
    <location>
        <begin position="247"/>
        <end position="268"/>
    </location>
</feature>
<gene>
    <name evidence="3" type="ORF">HETIRDRAFT_41363</name>
</gene>
<dbReference type="InterPro" id="IPR045340">
    <property type="entry name" value="DUF6533"/>
</dbReference>
<keyword evidence="1" id="KW-0472">Membrane</keyword>
<feature type="non-terminal residue" evidence="3">
    <location>
        <position position="1"/>
    </location>
</feature>
<organism evidence="3 4">
    <name type="scientific">Heterobasidion irregulare (strain TC 32-1)</name>
    <dbReference type="NCBI Taxonomy" id="747525"/>
    <lineage>
        <taxon>Eukaryota</taxon>
        <taxon>Fungi</taxon>
        <taxon>Dikarya</taxon>
        <taxon>Basidiomycota</taxon>
        <taxon>Agaricomycotina</taxon>
        <taxon>Agaricomycetes</taxon>
        <taxon>Russulales</taxon>
        <taxon>Bondarzewiaceae</taxon>
        <taxon>Heterobasidion</taxon>
        <taxon>Heterobasidion annosum species complex</taxon>
    </lineage>
</organism>
<evidence type="ECO:0000259" key="2">
    <source>
        <dbReference type="Pfam" id="PF20151"/>
    </source>
</evidence>
<feature type="transmembrane region" description="Helical" evidence="1">
    <location>
        <begin position="15"/>
        <end position="36"/>
    </location>
</feature>
<dbReference type="STRING" id="747525.W4KPI5"/>
<feature type="transmembrane region" description="Helical" evidence="1">
    <location>
        <begin position="178"/>
        <end position="202"/>
    </location>
</feature>
<dbReference type="InParanoid" id="W4KPI5"/>
<sequence>SSPAMPDTIETAQHFIFVTQVYFCYAVVLWDWVVCLPREWQFIWRTSWTPVKASYIFCRYWVIAVVPYLLYCFVIDHSEETCKKIYKASFIPLRPIPYVPVALAMWNQVGAESVLLIRTYAFFNRNKLVLFFLLCALSGMIAYQLFVATSEMLVLPFVKPPFDQGPCLPMSKPHSAHLLGFFIAPLAFDTVITLMTVYKAFYIRRHNGGPSSRLIQTFLREGVFYYFLISIANLINGIFYLQPRQVISAINIPLSVMLSPVLACRLILDLRQRGSETVSHSEGTIPAFTFNSKIFGIRFGGPRSDSNSNSRPAPIRSHIRSKTSVLNSGLVLSTLGSVTGGEASSPGSVELHSLDVRKAMTDEGTGGLGHHHDDDDEVPEYRSVDMMNLGMGLSGAVHGVRIDVEKQTSAM</sequence>
<dbReference type="eggNOG" id="ENOG502SD4S">
    <property type="taxonomic scope" value="Eukaryota"/>
</dbReference>
<keyword evidence="1" id="KW-1133">Transmembrane helix</keyword>
<dbReference type="EMBL" id="KI925454">
    <property type="protein sequence ID" value="ETW86961.1"/>
    <property type="molecule type" value="Genomic_DNA"/>
</dbReference>
<dbReference type="OrthoDB" id="2549021at2759"/>
<name>W4KPI5_HETIT</name>
<feature type="transmembrane region" description="Helical" evidence="1">
    <location>
        <begin position="57"/>
        <end position="76"/>
    </location>
</feature>
<reference evidence="3 4" key="1">
    <citation type="journal article" date="2012" name="New Phytol.">
        <title>Insight into trade-off between wood decay and parasitism from the genome of a fungal forest pathogen.</title>
        <authorList>
            <person name="Olson A."/>
            <person name="Aerts A."/>
            <person name="Asiegbu F."/>
            <person name="Belbahri L."/>
            <person name="Bouzid O."/>
            <person name="Broberg A."/>
            <person name="Canback B."/>
            <person name="Coutinho P.M."/>
            <person name="Cullen D."/>
            <person name="Dalman K."/>
            <person name="Deflorio G."/>
            <person name="van Diepen L.T."/>
            <person name="Dunand C."/>
            <person name="Duplessis S."/>
            <person name="Durling M."/>
            <person name="Gonthier P."/>
            <person name="Grimwood J."/>
            <person name="Fossdal C.G."/>
            <person name="Hansson D."/>
            <person name="Henrissat B."/>
            <person name="Hietala A."/>
            <person name="Himmelstrand K."/>
            <person name="Hoffmeister D."/>
            <person name="Hogberg N."/>
            <person name="James T.Y."/>
            <person name="Karlsson M."/>
            <person name="Kohler A."/>
            <person name="Kues U."/>
            <person name="Lee Y.H."/>
            <person name="Lin Y.C."/>
            <person name="Lind M."/>
            <person name="Lindquist E."/>
            <person name="Lombard V."/>
            <person name="Lucas S."/>
            <person name="Lunden K."/>
            <person name="Morin E."/>
            <person name="Murat C."/>
            <person name="Park J."/>
            <person name="Raffaello T."/>
            <person name="Rouze P."/>
            <person name="Salamov A."/>
            <person name="Schmutz J."/>
            <person name="Solheim H."/>
            <person name="Stahlberg J."/>
            <person name="Velez H."/>
            <person name="de Vries R.P."/>
            <person name="Wiebenga A."/>
            <person name="Woodward S."/>
            <person name="Yakovlev I."/>
            <person name="Garbelotto M."/>
            <person name="Martin F."/>
            <person name="Grigoriev I.V."/>
            <person name="Stenlid J."/>
        </authorList>
    </citation>
    <scope>NUCLEOTIDE SEQUENCE [LARGE SCALE GENOMIC DNA]</scope>
    <source>
        <strain evidence="3 4">TC 32-1</strain>
    </source>
</reference>
<feature type="transmembrane region" description="Helical" evidence="1">
    <location>
        <begin position="96"/>
        <end position="117"/>
    </location>
</feature>
<dbReference type="RefSeq" id="XP_009540333.1">
    <property type="nucleotide sequence ID" value="XM_009542038.1"/>
</dbReference>
<accession>W4KPI5</accession>
<protein>
    <recommendedName>
        <fullName evidence="2">DUF6533 domain-containing protein</fullName>
    </recommendedName>
</protein>
<feature type="transmembrane region" description="Helical" evidence="1">
    <location>
        <begin position="129"/>
        <end position="158"/>
    </location>
</feature>
<evidence type="ECO:0000313" key="4">
    <source>
        <dbReference type="Proteomes" id="UP000030671"/>
    </source>
</evidence>
<dbReference type="Pfam" id="PF20151">
    <property type="entry name" value="DUF6533"/>
    <property type="match status" value="1"/>
</dbReference>